<sequence length="281" mass="31256">MQQEVAPDELVNQPEKLIVVCFISPQDTLLTAKVTLTRPILSSDNKSTEVTKATVKIAEGSRSVTLAYDAKNKYYKANARQFAIEAGKTYQITVTTPDGKKAESTCMVPQPVTVARVQFDSLTTNVTNANKRYYVQLRWQDPAGQKNYYRTTGLFRYVSRQNTSVIALQPVSFEGAYNMQALVTDNGLNGKILESGRGYLDTGGTLLPANDTFSKLYREATVTVSLLHTDVNYYQYHEAVQRQDATDGNPFAEPVLVTTNIQYGIGCFGAYNRSVVMLKLR</sequence>
<evidence type="ECO:0000313" key="1">
    <source>
        <dbReference type="EMBL" id="GAA4460303.1"/>
    </source>
</evidence>
<dbReference type="InterPro" id="IPR025345">
    <property type="entry name" value="DUF4249"/>
</dbReference>
<accession>A0ABP8N5C7</accession>
<dbReference type="EMBL" id="BAABHD010000032">
    <property type="protein sequence ID" value="GAA4460303.1"/>
    <property type="molecule type" value="Genomic_DNA"/>
</dbReference>
<gene>
    <name evidence="1" type="ORF">GCM10023189_35220</name>
</gene>
<dbReference type="Pfam" id="PF14054">
    <property type="entry name" value="DUF4249"/>
    <property type="match status" value="1"/>
</dbReference>
<evidence type="ECO:0000313" key="2">
    <source>
        <dbReference type="Proteomes" id="UP001501175"/>
    </source>
</evidence>
<proteinExistence type="predicted"/>
<dbReference type="Proteomes" id="UP001501175">
    <property type="component" value="Unassembled WGS sequence"/>
</dbReference>
<reference evidence="2" key="1">
    <citation type="journal article" date="2019" name="Int. J. Syst. Evol. Microbiol.">
        <title>The Global Catalogue of Microorganisms (GCM) 10K type strain sequencing project: providing services to taxonomists for standard genome sequencing and annotation.</title>
        <authorList>
            <consortium name="The Broad Institute Genomics Platform"/>
            <consortium name="The Broad Institute Genome Sequencing Center for Infectious Disease"/>
            <person name="Wu L."/>
            <person name="Ma J."/>
        </authorList>
    </citation>
    <scope>NUCLEOTIDE SEQUENCE [LARGE SCALE GENOMIC DNA]</scope>
    <source>
        <strain evidence="2">JCM 17927</strain>
    </source>
</reference>
<protein>
    <recommendedName>
        <fullName evidence="3">DUF4249 domain-containing protein</fullName>
    </recommendedName>
</protein>
<evidence type="ECO:0008006" key="3">
    <source>
        <dbReference type="Google" id="ProtNLM"/>
    </source>
</evidence>
<keyword evidence="2" id="KW-1185">Reference proteome</keyword>
<organism evidence="1 2">
    <name type="scientific">Nibrella saemangeumensis</name>
    <dbReference type="NCBI Taxonomy" id="1084526"/>
    <lineage>
        <taxon>Bacteria</taxon>
        <taxon>Pseudomonadati</taxon>
        <taxon>Bacteroidota</taxon>
        <taxon>Cytophagia</taxon>
        <taxon>Cytophagales</taxon>
        <taxon>Spirosomataceae</taxon>
        <taxon>Nibrella</taxon>
    </lineage>
</organism>
<comment type="caution">
    <text evidence="1">The sequence shown here is derived from an EMBL/GenBank/DDBJ whole genome shotgun (WGS) entry which is preliminary data.</text>
</comment>
<name>A0ABP8N5C7_9BACT</name>